<proteinExistence type="predicted"/>
<dbReference type="Gene3D" id="3.40.50.300">
    <property type="entry name" value="P-loop containing nucleotide triphosphate hydrolases"/>
    <property type="match status" value="1"/>
</dbReference>
<sequence length="229" mass="23638">MSLIVDDAVLTFPDGAGRITAVDHVSLSVGPGEFAAVTGPSGSGKSSLLAVAGLLQTPDSGSVAIGGRVVSGLSRKDAAAVRLSSIGFVFQESNLIASLTAAEQLEAVARLDGRKGKAVQGRAMELLEAVDLKDAASRRPAQLSGGQRQRVGIARALMNSPELLLVDEPTSALDSERSSAVMRLIGDVTRDSGVATLMVTHDLPTLTAVDSVYEMVDGRLSRSERAEAA</sequence>
<dbReference type="PROSITE" id="PS00211">
    <property type="entry name" value="ABC_TRANSPORTER_1"/>
    <property type="match status" value="1"/>
</dbReference>
<dbReference type="InterPro" id="IPR003439">
    <property type="entry name" value="ABC_transporter-like_ATP-bd"/>
</dbReference>
<dbReference type="PANTHER" id="PTHR24220:SF685">
    <property type="entry name" value="ABC TRANSPORTER RELATED"/>
    <property type="match status" value="1"/>
</dbReference>
<reference evidence="5 6" key="1">
    <citation type="submission" date="2018-08" db="EMBL/GenBank/DDBJ databases">
        <title>Whole genome sequence analysis of Dermacoccus abyssi bacteria isolated from Deep Mariana trench Micromonospora spp reveals genes involved in the environmental adaptation and production of secondary metabolites.</title>
        <authorList>
            <person name="Abdel-Mageed W.M."/>
            <person name="Lehri B."/>
            <person name="Nouioui I."/>
            <person name="Goodfellow I."/>
            <person name="Jaspars M."/>
            <person name="Karlyshev A."/>
        </authorList>
    </citation>
    <scope>NUCLEOTIDE SEQUENCE [LARGE SCALE GENOMIC DNA]</scope>
    <source>
        <strain evidence="5 6">MT1.1</strain>
    </source>
</reference>
<dbReference type="Proteomes" id="UP000285376">
    <property type="component" value="Unassembled WGS sequence"/>
</dbReference>
<evidence type="ECO:0000256" key="3">
    <source>
        <dbReference type="ARBA" id="ARBA00022840"/>
    </source>
</evidence>
<dbReference type="PANTHER" id="PTHR24220">
    <property type="entry name" value="IMPORT ATP-BINDING PROTEIN"/>
    <property type="match status" value="1"/>
</dbReference>
<comment type="caution">
    <text evidence="5">The sequence shown here is derived from an EMBL/GenBank/DDBJ whole genome shotgun (WGS) entry which is preliminary data.</text>
</comment>
<organism evidence="5 6">
    <name type="scientific">Dermacoccus abyssi</name>
    <dbReference type="NCBI Taxonomy" id="322596"/>
    <lineage>
        <taxon>Bacteria</taxon>
        <taxon>Bacillati</taxon>
        <taxon>Actinomycetota</taxon>
        <taxon>Actinomycetes</taxon>
        <taxon>Micrococcales</taxon>
        <taxon>Dermacoccaceae</taxon>
        <taxon>Dermacoccus</taxon>
    </lineage>
</organism>
<keyword evidence="3 5" id="KW-0067">ATP-binding</keyword>
<keyword evidence="1" id="KW-0813">Transport</keyword>
<dbReference type="EMBL" id="QWLM01000015">
    <property type="protein sequence ID" value="RHW44593.1"/>
    <property type="molecule type" value="Genomic_DNA"/>
</dbReference>
<dbReference type="GO" id="GO:0005524">
    <property type="term" value="F:ATP binding"/>
    <property type="evidence" value="ECO:0007669"/>
    <property type="project" value="UniProtKB-KW"/>
</dbReference>
<dbReference type="InterPro" id="IPR017911">
    <property type="entry name" value="MacB-like_ATP-bd"/>
</dbReference>
<dbReference type="RefSeq" id="WP_118914320.1">
    <property type="nucleotide sequence ID" value="NZ_CBCRVH010000015.1"/>
</dbReference>
<dbReference type="InterPro" id="IPR003593">
    <property type="entry name" value="AAA+_ATPase"/>
</dbReference>
<dbReference type="GO" id="GO:0022857">
    <property type="term" value="F:transmembrane transporter activity"/>
    <property type="evidence" value="ECO:0007669"/>
    <property type="project" value="TreeGrafter"/>
</dbReference>
<dbReference type="InterPro" id="IPR017871">
    <property type="entry name" value="ABC_transporter-like_CS"/>
</dbReference>
<dbReference type="CDD" id="cd03255">
    <property type="entry name" value="ABC_MJ0796_LolCDE_FtsE"/>
    <property type="match status" value="1"/>
</dbReference>
<dbReference type="Pfam" id="PF00005">
    <property type="entry name" value="ABC_tran"/>
    <property type="match status" value="1"/>
</dbReference>
<name>A0A417Z388_9MICO</name>
<evidence type="ECO:0000256" key="2">
    <source>
        <dbReference type="ARBA" id="ARBA00022741"/>
    </source>
</evidence>
<dbReference type="SMART" id="SM00382">
    <property type="entry name" value="AAA"/>
    <property type="match status" value="1"/>
</dbReference>
<dbReference type="AlphaFoldDB" id="A0A417Z388"/>
<dbReference type="SUPFAM" id="SSF52540">
    <property type="entry name" value="P-loop containing nucleoside triphosphate hydrolases"/>
    <property type="match status" value="1"/>
</dbReference>
<evidence type="ECO:0000256" key="1">
    <source>
        <dbReference type="ARBA" id="ARBA00022448"/>
    </source>
</evidence>
<dbReference type="GO" id="GO:0016887">
    <property type="term" value="F:ATP hydrolysis activity"/>
    <property type="evidence" value="ECO:0007669"/>
    <property type="project" value="InterPro"/>
</dbReference>
<keyword evidence="2" id="KW-0547">Nucleotide-binding</keyword>
<dbReference type="PROSITE" id="PS50893">
    <property type="entry name" value="ABC_TRANSPORTER_2"/>
    <property type="match status" value="1"/>
</dbReference>
<feature type="domain" description="ABC transporter" evidence="4">
    <location>
        <begin position="3"/>
        <end position="229"/>
    </location>
</feature>
<protein>
    <submittedName>
        <fullName evidence="5">ABC transporter ATP-binding protein</fullName>
    </submittedName>
</protein>
<evidence type="ECO:0000259" key="4">
    <source>
        <dbReference type="PROSITE" id="PS50893"/>
    </source>
</evidence>
<accession>A0A417Z388</accession>
<dbReference type="InterPro" id="IPR027417">
    <property type="entry name" value="P-loop_NTPase"/>
</dbReference>
<dbReference type="GO" id="GO:0005886">
    <property type="term" value="C:plasma membrane"/>
    <property type="evidence" value="ECO:0007669"/>
    <property type="project" value="TreeGrafter"/>
</dbReference>
<evidence type="ECO:0000313" key="5">
    <source>
        <dbReference type="EMBL" id="RHW44593.1"/>
    </source>
</evidence>
<gene>
    <name evidence="5" type="ORF">D1832_12025</name>
</gene>
<evidence type="ECO:0000313" key="6">
    <source>
        <dbReference type="Proteomes" id="UP000285376"/>
    </source>
</evidence>
<dbReference type="InterPro" id="IPR015854">
    <property type="entry name" value="ABC_transpr_LolD-like"/>
</dbReference>